<protein>
    <submittedName>
        <fullName evidence="1">Uncharacterized protein</fullName>
    </submittedName>
</protein>
<comment type="caution">
    <text evidence="1">The sequence shown here is derived from an EMBL/GenBank/DDBJ whole genome shotgun (WGS) entry which is preliminary data.</text>
</comment>
<name>A0A3N2DDH2_9MICO</name>
<reference evidence="1 2" key="1">
    <citation type="submission" date="2018-11" db="EMBL/GenBank/DDBJ databases">
        <title>Sequencing the genomes of 1000 actinobacteria strains.</title>
        <authorList>
            <person name="Klenk H.-P."/>
        </authorList>
    </citation>
    <scope>NUCLEOTIDE SEQUENCE [LARGE SCALE GENOMIC DNA]</scope>
    <source>
        <strain evidence="1 2">DSM 13521</strain>
    </source>
</reference>
<dbReference type="RefSeq" id="WP_123739803.1">
    <property type="nucleotide sequence ID" value="NZ_RKHQ01000001.1"/>
</dbReference>
<dbReference type="EMBL" id="RKHQ01000001">
    <property type="protein sequence ID" value="ROR97816.1"/>
    <property type="molecule type" value="Genomic_DNA"/>
</dbReference>
<proteinExistence type="predicted"/>
<accession>A0A3N2DDH2</accession>
<gene>
    <name evidence="1" type="ORF">EDD28_2425</name>
</gene>
<evidence type="ECO:0000313" key="2">
    <source>
        <dbReference type="Proteomes" id="UP000275356"/>
    </source>
</evidence>
<evidence type="ECO:0000313" key="1">
    <source>
        <dbReference type="EMBL" id="ROR97816.1"/>
    </source>
</evidence>
<organism evidence="1 2">
    <name type="scientific">Salana multivorans</name>
    <dbReference type="NCBI Taxonomy" id="120377"/>
    <lineage>
        <taxon>Bacteria</taxon>
        <taxon>Bacillati</taxon>
        <taxon>Actinomycetota</taxon>
        <taxon>Actinomycetes</taxon>
        <taxon>Micrococcales</taxon>
        <taxon>Beutenbergiaceae</taxon>
        <taxon>Salana</taxon>
    </lineage>
</organism>
<keyword evidence="2" id="KW-1185">Reference proteome</keyword>
<dbReference type="Proteomes" id="UP000275356">
    <property type="component" value="Unassembled WGS sequence"/>
</dbReference>
<dbReference type="OrthoDB" id="3237255at2"/>
<dbReference type="AlphaFoldDB" id="A0A3N2DDH2"/>
<sequence length="129" mass="14098">MTTLALTVPKRLWLSSNRPVLNVGHRGRIVRALHQIAIDAAAEIDMEPIDARVHAVWTIHYPKGVGWQHGDAANAHPTTKALLDGLVEGGWLQGDGPRYVRPETFDRGPNLTIPGDHLVALELTPLEAP</sequence>